<dbReference type="InterPro" id="IPR000782">
    <property type="entry name" value="FAS1_domain"/>
</dbReference>
<keyword evidence="1" id="KW-0812">Transmembrane</keyword>
<dbReference type="EMBL" id="JBJQOH010000004">
    <property type="protein sequence ID" value="KAL3688546.1"/>
    <property type="molecule type" value="Genomic_DNA"/>
</dbReference>
<dbReference type="InterPro" id="IPR036378">
    <property type="entry name" value="FAS1_dom_sf"/>
</dbReference>
<keyword evidence="1" id="KW-0472">Membrane</keyword>
<evidence type="ECO:0000256" key="1">
    <source>
        <dbReference type="SAM" id="Phobius"/>
    </source>
</evidence>
<protein>
    <recommendedName>
        <fullName evidence="2">FAS1 domain-containing protein</fullName>
    </recommendedName>
</protein>
<feature type="domain" description="FAS1" evidence="2">
    <location>
        <begin position="42"/>
        <end position="197"/>
    </location>
</feature>
<dbReference type="Proteomes" id="UP001633002">
    <property type="component" value="Unassembled WGS sequence"/>
</dbReference>
<gene>
    <name evidence="3" type="ORF">R1sor_014855</name>
</gene>
<comment type="caution">
    <text evidence="3">The sequence shown here is derived from an EMBL/GenBank/DDBJ whole genome shotgun (WGS) entry which is preliminary data.</text>
</comment>
<dbReference type="SMART" id="SM00554">
    <property type="entry name" value="FAS1"/>
    <property type="match status" value="1"/>
</dbReference>
<name>A0ABD3HCF3_9MARC</name>
<dbReference type="AlphaFoldDB" id="A0ABD3HCF3"/>
<accession>A0ABD3HCF3</accession>
<proteinExistence type="predicted"/>
<dbReference type="Pfam" id="PF02469">
    <property type="entry name" value="Fasciclin"/>
    <property type="match status" value="1"/>
</dbReference>
<dbReference type="PANTHER" id="PTHR37232">
    <property type="entry name" value="FASCICLIN DOMAIN PROTEIN"/>
    <property type="match status" value="1"/>
</dbReference>
<keyword evidence="4" id="KW-1185">Reference proteome</keyword>
<evidence type="ECO:0000259" key="2">
    <source>
        <dbReference type="PROSITE" id="PS50213"/>
    </source>
</evidence>
<evidence type="ECO:0000313" key="3">
    <source>
        <dbReference type="EMBL" id="KAL3688546.1"/>
    </source>
</evidence>
<evidence type="ECO:0000313" key="4">
    <source>
        <dbReference type="Proteomes" id="UP001633002"/>
    </source>
</evidence>
<dbReference type="PANTHER" id="PTHR37232:SF2">
    <property type="entry name" value="FAS1 DOMAIN-CONTAINING PROTEIN"/>
    <property type="match status" value="1"/>
</dbReference>
<dbReference type="PROSITE" id="PS50213">
    <property type="entry name" value="FAS1"/>
    <property type="match status" value="1"/>
</dbReference>
<organism evidence="3 4">
    <name type="scientific">Riccia sorocarpa</name>
    <dbReference type="NCBI Taxonomy" id="122646"/>
    <lineage>
        <taxon>Eukaryota</taxon>
        <taxon>Viridiplantae</taxon>
        <taxon>Streptophyta</taxon>
        <taxon>Embryophyta</taxon>
        <taxon>Marchantiophyta</taxon>
        <taxon>Marchantiopsida</taxon>
        <taxon>Marchantiidae</taxon>
        <taxon>Marchantiales</taxon>
        <taxon>Ricciaceae</taxon>
        <taxon>Riccia</taxon>
    </lineage>
</organism>
<dbReference type="SUPFAM" id="SSF82153">
    <property type="entry name" value="FAS1 domain"/>
    <property type="match status" value="1"/>
</dbReference>
<sequence length="212" mass="23519">MGGSLKFGSVWRNQMLDRAALFSVITTSLVLSLFIVVAMYLTLDSTKTPEGELEMQETRDLGRFGNRMVNMVADDLPFTLFVPTEEAMAKLVRSCGRRVKESLAESNTLNKTEERRASESRCLSAVVSRVMSFSTVPMQIFSSEIVEGKEVALETLSGYKLYLALDPRRGFVVNNFTLVDVNISKGQLVIHMTDGVLMDSPEKTIVDLDCGT</sequence>
<dbReference type="Gene3D" id="2.30.180.10">
    <property type="entry name" value="FAS1 domain"/>
    <property type="match status" value="1"/>
</dbReference>
<feature type="transmembrane region" description="Helical" evidence="1">
    <location>
        <begin position="20"/>
        <end position="43"/>
    </location>
</feature>
<reference evidence="3 4" key="1">
    <citation type="submission" date="2024-09" db="EMBL/GenBank/DDBJ databases">
        <title>Chromosome-scale assembly of Riccia sorocarpa.</title>
        <authorList>
            <person name="Paukszto L."/>
        </authorList>
    </citation>
    <scope>NUCLEOTIDE SEQUENCE [LARGE SCALE GENOMIC DNA]</scope>
    <source>
        <strain evidence="3">LP-2024</strain>
        <tissue evidence="3">Aerial parts of the thallus</tissue>
    </source>
</reference>
<keyword evidence="1" id="KW-1133">Transmembrane helix</keyword>